<protein>
    <submittedName>
        <fullName evidence="2">Hypp1413 protein</fullName>
    </submittedName>
</protein>
<evidence type="ECO:0000256" key="1">
    <source>
        <dbReference type="SAM" id="MobiDB-lite"/>
    </source>
</evidence>
<dbReference type="EMBL" id="OV696687">
    <property type="protein sequence ID" value="CAH1254786.1"/>
    <property type="molecule type" value="Genomic_DNA"/>
</dbReference>
<dbReference type="OrthoDB" id="10111199at2759"/>
<organism evidence="2 3">
    <name type="scientific">Branchiostoma lanceolatum</name>
    <name type="common">Common lancelet</name>
    <name type="synonym">Amphioxus lanceolatum</name>
    <dbReference type="NCBI Taxonomy" id="7740"/>
    <lineage>
        <taxon>Eukaryota</taxon>
        <taxon>Metazoa</taxon>
        <taxon>Chordata</taxon>
        <taxon>Cephalochordata</taxon>
        <taxon>Leptocardii</taxon>
        <taxon>Amphioxiformes</taxon>
        <taxon>Branchiostomatidae</taxon>
        <taxon>Branchiostoma</taxon>
    </lineage>
</organism>
<gene>
    <name evidence="2" type="primary">Hypp1413</name>
    <name evidence="2" type="ORF">BLAG_LOCUS14062</name>
</gene>
<dbReference type="AlphaFoldDB" id="A0A8K0ENM5"/>
<name>A0A8K0ENM5_BRALA</name>
<keyword evidence="3" id="KW-1185">Reference proteome</keyword>
<proteinExistence type="predicted"/>
<dbReference type="Proteomes" id="UP000838412">
    <property type="component" value="Chromosome 2"/>
</dbReference>
<accession>A0A8K0ENM5</accession>
<evidence type="ECO:0000313" key="2">
    <source>
        <dbReference type="EMBL" id="CAH1254786.1"/>
    </source>
</evidence>
<evidence type="ECO:0000313" key="3">
    <source>
        <dbReference type="Proteomes" id="UP000838412"/>
    </source>
</evidence>
<reference evidence="2" key="1">
    <citation type="submission" date="2022-01" db="EMBL/GenBank/DDBJ databases">
        <authorList>
            <person name="Braso-Vives M."/>
        </authorList>
    </citation>
    <scope>NUCLEOTIDE SEQUENCE</scope>
</reference>
<sequence>MFPMGRLIGTVIGRTVRNFTQRSAAVSQQVLDLSSGGGESACSTSRSGQTPLFPTTQAPAASLVNAVSTRLRWDRCHHAASILPFIREKHIAHPAVWEEVLTVDEMKTRLCSVSKASQVPHLKSAAEPENPKNTDLSQDTVTPVHRSETSGSTHQKVSARPVIKKATKQEVRKAHAKVQAILNLAVPNSVHGGKRSWSREEDRVLGAYMVHLAASEVVLKGRVRHILKSRDFKTPEKRRKLKLALTTLRRVRKVKKIIGWYFSAIDRWESRGRCELEEEKLMMYLTLRLEDEADKLDVKKKRNRLENFRRFLRSVRELMSVWHSGE</sequence>
<feature type="region of interest" description="Disordered" evidence="1">
    <location>
        <begin position="119"/>
        <end position="161"/>
    </location>
</feature>